<dbReference type="PRINTS" id="PR00081">
    <property type="entry name" value="GDHRDH"/>
</dbReference>
<dbReference type="FunFam" id="3.40.50.720:FF:000084">
    <property type="entry name" value="Short-chain dehydrogenase reductase"/>
    <property type="match status" value="1"/>
</dbReference>
<name>A0A6G1KRJ1_9PLEO</name>
<dbReference type="Proteomes" id="UP000799428">
    <property type="component" value="Unassembled WGS sequence"/>
</dbReference>
<dbReference type="InterPro" id="IPR002347">
    <property type="entry name" value="SDR_fam"/>
</dbReference>
<evidence type="ECO:0000256" key="2">
    <source>
        <dbReference type="ARBA" id="ARBA00022857"/>
    </source>
</evidence>
<evidence type="ECO:0000256" key="3">
    <source>
        <dbReference type="ARBA" id="ARBA00023002"/>
    </source>
</evidence>
<accession>A0A6G1KRJ1</accession>
<dbReference type="Pfam" id="PF13561">
    <property type="entry name" value="adh_short_C2"/>
    <property type="match status" value="1"/>
</dbReference>
<proteinExistence type="inferred from homology"/>
<evidence type="ECO:0000313" key="5">
    <source>
        <dbReference type="Proteomes" id="UP000799428"/>
    </source>
</evidence>
<dbReference type="GO" id="GO:0016491">
    <property type="term" value="F:oxidoreductase activity"/>
    <property type="evidence" value="ECO:0007669"/>
    <property type="project" value="UniProtKB-KW"/>
</dbReference>
<dbReference type="EMBL" id="MU005764">
    <property type="protein sequence ID" value="KAF2715474.1"/>
    <property type="molecule type" value="Genomic_DNA"/>
</dbReference>
<dbReference type="CDD" id="cd05233">
    <property type="entry name" value="SDR_c"/>
    <property type="match status" value="1"/>
</dbReference>
<dbReference type="PROSITE" id="PS00061">
    <property type="entry name" value="ADH_SHORT"/>
    <property type="match status" value="1"/>
</dbReference>
<dbReference type="InterPro" id="IPR036291">
    <property type="entry name" value="NAD(P)-bd_dom_sf"/>
</dbReference>
<evidence type="ECO:0000256" key="1">
    <source>
        <dbReference type="ARBA" id="ARBA00006484"/>
    </source>
</evidence>
<reference evidence="4" key="1">
    <citation type="journal article" date="2020" name="Stud. Mycol.">
        <title>101 Dothideomycetes genomes: a test case for predicting lifestyles and emergence of pathogens.</title>
        <authorList>
            <person name="Haridas S."/>
            <person name="Albert R."/>
            <person name="Binder M."/>
            <person name="Bloem J."/>
            <person name="Labutti K."/>
            <person name="Salamov A."/>
            <person name="Andreopoulos B."/>
            <person name="Baker S."/>
            <person name="Barry K."/>
            <person name="Bills G."/>
            <person name="Bluhm B."/>
            <person name="Cannon C."/>
            <person name="Castanera R."/>
            <person name="Culley D."/>
            <person name="Daum C."/>
            <person name="Ezra D."/>
            <person name="Gonzalez J."/>
            <person name="Henrissat B."/>
            <person name="Kuo A."/>
            <person name="Liang C."/>
            <person name="Lipzen A."/>
            <person name="Lutzoni F."/>
            <person name="Magnuson J."/>
            <person name="Mondo S."/>
            <person name="Nolan M."/>
            <person name="Ohm R."/>
            <person name="Pangilinan J."/>
            <person name="Park H.-J."/>
            <person name="Ramirez L."/>
            <person name="Alfaro M."/>
            <person name="Sun H."/>
            <person name="Tritt A."/>
            <person name="Yoshinaga Y."/>
            <person name="Zwiers L.-H."/>
            <person name="Turgeon B."/>
            <person name="Goodwin S."/>
            <person name="Spatafora J."/>
            <person name="Crous P."/>
            <person name="Grigoriev I."/>
        </authorList>
    </citation>
    <scope>NUCLEOTIDE SEQUENCE</scope>
    <source>
        <strain evidence="4">CBS 279.74</strain>
    </source>
</reference>
<dbReference type="PANTHER" id="PTHR24321">
    <property type="entry name" value="DEHYDROGENASES, SHORT CHAIN"/>
    <property type="match status" value="1"/>
</dbReference>
<evidence type="ECO:0000313" key="4">
    <source>
        <dbReference type="EMBL" id="KAF2715474.1"/>
    </source>
</evidence>
<gene>
    <name evidence="4" type="ORF">K504DRAFT_368508</name>
</gene>
<protein>
    <submittedName>
        <fullName evidence="4">3-oxoacyl-reductase</fullName>
    </submittedName>
</protein>
<keyword evidence="3" id="KW-0560">Oxidoreductase</keyword>
<dbReference type="PRINTS" id="PR00080">
    <property type="entry name" value="SDRFAMILY"/>
</dbReference>
<sequence length="256" mass="27245">MKPPLFNLAGKVIAITGGAAGIGLATAHMLVSQGAKVAISDVNATNLSSAKESLKQACSGGGEILATQVDVRDRRQVDGWTREVVERFGELDGSANLAGVIPQCINVERVEDLNDADWKFVLDVNLTGVMQCMRAQIPNMKEKGSIVNAASIAALGGFPKNAAYTVAKHGVVGLTKTAAKEVGDRSIRVNCIAPGIIDTEMHRESVRIRGQEGEYRFQIPRKGHAEEVAALILWLLCDGSQYITGTVQIIDGGYMA</sequence>
<dbReference type="SUPFAM" id="SSF51735">
    <property type="entry name" value="NAD(P)-binding Rossmann-fold domains"/>
    <property type="match status" value="1"/>
</dbReference>
<dbReference type="InterPro" id="IPR020904">
    <property type="entry name" value="Sc_DH/Rdtase_CS"/>
</dbReference>
<dbReference type="OrthoDB" id="1669814at2759"/>
<dbReference type="PANTHER" id="PTHR24321:SF8">
    <property type="entry name" value="ESTRADIOL 17-BETA-DEHYDROGENASE 8-RELATED"/>
    <property type="match status" value="1"/>
</dbReference>
<comment type="similarity">
    <text evidence="1">Belongs to the short-chain dehydrogenases/reductases (SDR) family.</text>
</comment>
<keyword evidence="5" id="KW-1185">Reference proteome</keyword>
<dbReference type="Gene3D" id="3.40.50.720">
    <property type="entry name" value="NAD(P)-binding Rossmann-like Domain"/>
    <property type="match status" value="1"/>
</dbReference>
<keyword evidence="2" id="KW-0521">NADP</keyword>
<dbReference type="AlphaFoldDB" id="A0A6G1KRJ1"/>
<organism evidence="4 5">
    <name type="scientific">Pleomassaria siparia CBS 279.74</name>
    <dbReference type="NCBI Taxonomy" id="1314801"/>
    <lineage>
        <taxon>Eukaryota</taxon>
        <taxon>Fungi</taxon>
        <taxon>Dikarya</taxon>
        <taxon>Ascomycota</taxon>
        <taxon>Pezizomycotina</taxon>
        <taxon>Dothideomycetes</taxon>
        <taxon>Pleosporomycetidae</taxon>
        <taxon>Pleosporales</taxon>
        <taxon>Pleomassariaceae</taxon>
        <taxon>Pleomassaria</taxon>
    </lineage>
</organism>